<dbReference type="EMBL" id="BJNY01000020">
    <property type="protein sequence ID" value="GED07425.1"/>
    <property type="molecule type" value="Genomic_DNA"/>
</dbReference>
<sequence>MDVALALPDDELELFALDDWLELDDEVPEGDSLLLFSLS</sequence>
<dbReference type="Proteomes" id="UP000316612">
    <property type="component" value="Unassembled WGS sequence"/>
</dbReference>
<dbReference type="AlphaFoldDB" id="A0A4Y4DUZ3"/>
<name>A0A4Y4DUZ3_GLUUR</name>
<evidence type="ECO:0000313" key="2">
    <source>
        <dbReference type="Proteomes" id="UP000316612"/>
    </source>
</evidence>
<reference evidence="1 2" key="1">
    <citation type="submission" date="2019-06" db="EMBL/GenBank/DDBJ databases">
        <title>Whole genome shotgun sequence of Glutamicibacter uratoxydans NBRC 15515.</title>
        <authorList>
            <person name="Hosoyama A."/>
            <person name="Uohara A."/>
            <person name="Ohji S."/>
            <person name="Ichikawa N."/>
        </authorList>
    </citation>
    <scope>NUCLEOTIDE SEQUENCE [LARGE SCALE GENOMIC DNA]</scope>
    <source>
        <strain evidence="1 2">NBRC 15515</strain>
    </source>
</reference>
<gene>
    <name evidence="1" type="ORF">AUR04nite_29570</name>
</gene>
<accession>A0A4Y4DUZ3</accession>
<proteinExistence type="predicted"/>
<keyword evidence="2" id="KW-1185">Reference proteome</keyword>
<protein>
    <submittedName>
        <fullName evidence="1">Uncharacterized protein</fullName>
    </submittedName>
</protein>
<comment type="caution">
    <text evidence="1">The sequence shown here is derived from an EMBL/GenBank/DDBJ whole genome shotgun (WGS) entry which is preliminary data.</text>
</comment>
<organism evidence="1 2">
    <name type="scientific">Glutamicibacter uratoxydans</name>
    <name type="common">Arthrobacter uratoxydans</name>
    <dbReference type="NCBI Taxonomy" id="43667"/>
    <lineage>
        <taxon>Bacteria</taxon>
        <taxon>Bacillati</taxon>
        <taxon>Actinomycetota</taxon>
        <taxon>Actinomycetes</taxon>
        <taxon>Micrococcales</taxon>
        <taxon>Micrococcaceae</taxon>
        <taxon>Glutamicibacter</taxon>
    </lineage>
</organism>
<evidence type="ECO:0000313" key="1">
    <source>
        <dbReference type="EMBL" id="GED07425.1"/>
    </source>
</evidence>